<dbReference type="InterPro" id="IPR011051">
    <property type="entry name" value="RmlC_Cupin_sf"/>
</dbReference>
<dbReference type="InterPro" id="IPR014710">
    <property type="entry name" value="RmlC-like_jellyroll"/>
</dbReference>
<dbReference type="EMBL" id="LJGW01000328">
    <property type="protein sequence ID" value="OEV10007.1"/>
    <property type="molecule type" value="Genomic_DNA"/>
</dbReference>
<dbReference type="RefSeq" id="WP_070018165.1">
    <property type="nucleotide sequence ID" value="NZ_LJGW01000328.1"/>
</dbReference>
<sequence length="142" mass="14886">MIDANGTTPGAEADGGPLPRLLCDTAGLPGLADAPSGALWKLAESGRQLDANVVHLEPHRQVDTHAEPDLDVLLLVLDGSGTLGTGQGPQELAAGRLLWLPRGSSRSLTAGAEGLRYLTVHRRRPGLQIRGRADRAPDPLPE</sequence>
<name>A0A1E7L1E6_9ACTN</name>
<evidence type="ECO:0008006" key="3">
    <source>
        <dbReference type="Google" id="ProtNLM"/>
    </source>
</evidence>
<evidence type="ECO:0000313" key="1">
    <source>
        <dbReference type="EMBL" id="OEV10007.1"/>
    </source>
</evidence>
<accession>A0A1E7L1E6</accession>
<protein>
    <recommendedName>
        <fullName evidence="3">AraC-type arabinose-binding/dimerisation domain-containing protein</fullName>
    </recommendedName>
</protein>
<dbReference type="SUPFAM" id="SSF51182">
    <property type="entry name" value="RmlC-like cupins"/>
    <property type="match status" value="1"/>
</dbReference>
<gene>
    <name evidence="1" type="ORF">AN218_19390</name>
</gene>
<dbReference type="Proteomes" id="UP000176005">
    <property type="component" value="Unassembled WGS sequence"/>
</dbReference>
<proteinExistence type="predicted"/>
<organism evidence="1 2">
    <name type="scientific">Streptomyces nanshensis</name>
    <dbReference type="NCBI Taxonomy" id="518642"/>
    <lineage>
        <taxon>Bacteria</taxon>
        <taxon>Bacillati</taxon>
        <taxon>Actinomycetota</taxon>
        <taxon>Actinomycetes</taxon>
        <taxon>Kitasatosporales</taxon>
        <taxon>Streptomycetaceae</taxon>
        <taxon>Streptomyces</taxon>
    </lineage>
</organism>
<evidence type="ECO:0000313" key="2">
    <source>
        <dbReference type="Proteomes" id="UP000176005"/>
    </source>
</evidence>
<reference evidence="1 2" key="1">
    <citation type="journal article" date="2016" name="Front. Microbiol.">
        <title>Comparative Genomics Analysis of Streptomyces Species Reveals Their Adaptation to the Marine Environment and Their Diversity at the Genomic Level.</title>
        <authorList>
            <person name="Tian X."/>
            <person name="Zhang Z."/>
            <person name="Yang T."/>
            <person name="Chen M."/>
            <person name="Li J."/>
            <person name="Chen F."/>
            <person name="Yang J."/>
            <person name="Li W."/>
            <person name="Zhang B."/>
            <person name="Zhang Z."/>
            <person name="Wu J."/>
            <person name="Zhang C."/>
            <person name="Long L."/>
            <person name="Xiao J."/>
        </authorList>
    </citation>
    <scope>NUCLEOTIDE SEQUENCE [LARGE SCALE GENOMIC DNA]</scope>
    <source>
        <strain evidence="1 2">SCSIO 10429</strain>
    </source>
</reference>
<dbReference type="Gene3D" id="2.60.120.10">
    <property type="entry name" value="Jelly Rolls"/>
    <property type="match status" value="1"/>
</dbReference>
<dbReference type="AlphaFoldDB" id="A0A1E7L1E6"/>
<comment type="caution">
    <text evidence="1">The sequence shown here is derived from an EMBL/GenBank/DDBJ whole genome shotgun (WGS) entry which is preliminary data.</text>
</comment>
<keyword evidence="2" id="KW-1185">Reference proteome</keyword>
<dbReference type="PATRIC" id="fig|518642.10.peg.4632"/>